<dbReference type="EMBL" id="KN294010">
    <property type="protein sequence ID" value="EEH35512.1"/>
    <property type="molecule type" value="Genomic_DNA"/>
</dbReference>
<evidence type="ECO:0000313" key="1">
    <source>
        <dbReference type="EMBL" id="EEH35512.1"/>
    </source>
</evidence>
<evidence type="ECO:0000313" key="2">
    <source>
        <dbReference type="Proteomes" id="UP000002059"/>
    </source>
</evidence>
<dbReference type="GeneID" id="9094625"/>
<dbReference type="HOGENOM" id="CLU_900459_0_0_1"/>
<dbReference type="KEGG" id="pbl:PAAG_06559"/>
<dbReference type="OrthoDB" id="414075at2759"/>
<sequence>MEALWREDRNLRLEEAKTTAKLVKTEHRMATIAHIKSDNLSTESLVFLAEIRRLIEAWISNIGDKEECLNVPEPCGLELSNNADVVGKGKTFCLSGYRKRLVHRLSFGSEFLNKSGFIGLLRGCSAPTPWEYVVQLLRGLEVKIKIKEACAGRTYPWVVPPRNRHEIYGNTQCSFNDTLVVPDPNLQLFGVEEDTEILAFQYLTDKPLQEAGYDSQPAYGRGLDLICCEVTRRMANFQPFGGECMHGSLKCTSGLSRAQFKTVLNKRNQAENKVDKLINTDESDPSYSQIHLIFDLTGVKFWQGARKDT</sequence>
<organism evidence="1 2">
    <name type="scientific">Paracoccidioides lutzii (strain ATCC MYA-826 / Pb01)</name>
    <name type="common">Paracoccidioides brasiliensis</name>
    <dbReference type="NCBI Taxonomy" id="502779"/>
    <lineage>
        <taxon>Eukaryota</taxon>
        <taxon>Fungi</taxon>
        <taxon>Dikarya</taxon>
        <taxon>Ascomycota</taxon>
        <taxon>Pezizomycotina</taxon>
        <taxon>Eurotiomycetes</taxon>
        <taxon>Eurotiomycetidae</taxon>
        <taxon>Onygenales</taxon>
        <taxon>Ajellomycetaceae</taxon>
        <taxon>Paracoccidioides</taxon>
    </lineage>
</organism>
<dbReference type="VEuPathDB" id="FungiDB:PAAG_06559"/>
<proteinExistence type="predicted"/>
<dbReference type="AlphaFoldDB" id="C1H718"/>
<keyword evidence="2" id="KW-1185">Reference proteome</keyword>
<dbReference type="RefSeq" id="XP_002791389.1">
    <property type="nucleotide sequence ID" value="XM_002791343.1"/>
</dbReference>
<dbReference type="STRING" id="502779.C1H718"/>
<gene>
    <name evidence="1" type="ORF">PAAG_06559</name>
</gene>
<accession>C1H718</accession>
<protein>
    <submittedName>
        <fullName evidence="1">Uncharacterized protein</fullName>
    </submittedName>
</protein>
<dbReference type="eggNOG" id="ENOG502RQPK">
    <property type="taxonomic scope" value="Eukaryota"/>
</dbReference>
<reference evidence="1 2" key="1">
    <citation type="journal article" date="2011" name="PLoS Genet.">
        <title>Comparative genomic analysis of human fungal pathogens causing paracoccidioidomycosis.</title>
        <authorList>
            <person name="Desjardins C.A."/>
            <person name="Champion M.D."/>
            <person name="Holder J.W."/>
            <person name="Muszewska A."/>
            <person name="Goldberg J."/>
            <person name="Bailao A.M."/>
            <person name="Brigido M.M."/>
            <person name="Ferreira M.E."/>
            <person name="Garcia A.M."/>
            <person name="Grynberg M."/>
            <person name="Gujja S."/>
            <person name="Heiman D.I."/>
            <person name="Henn M.R."/>
            <person name="Kodira C.D."/>
            <person name="Leon-Narvaez H."/>
            <person name="Longo L.V."/>
            <person name="Ma L.J."/>
            <person name="Malavazi I."/>
            <person name="Matsuo A.L."/>
            <person name="Morais F.V."/>
            <person name="Pereira M."/>
            <person name="Rodriguez-Brito S."/>
            <person name="Sakthikumar S."/>
            <person name="Salem-Izacc S.M."/>
            <person name="Sykes S.M."/>
            <person name="Teixeira M.M."/>
            <person name="Vallejo M.C."/>
            <person name="Walter M.E."/>
            <person name="Yandava C."/>
            <person name="Young S."/>
            <person name="Zeng Q."/>
            <person name="Zucker J."/>
            <person name="Felipe M.S."/>
            <person name="Goldman G.H."/>
            <person name="Haas B.J."/>
            <person name="McEwen J.G."/>
            <person name="Nino-Vega G."/>
            <person name="Puccia R."/>
            <person name="San-Blas G."/>
            <person name="Soares C.M."/>
            <person name="Birren B.W."/>
            <person name="Cuomo C.A."/>
        </authorList>
    </citation>
    <scope>NUCLEOTIDE SEQUENCE [LARGE SCALE GENOMIC DNA]</scope>
    <source>
        <strain evidence="2">ATCC MYA-826 / Pb01</strain>
    </source>
</reference>
<dbReference type="Proteomes" id="UP000002059">
    <property type="component" value="Partially assembled WGS sequence"/>
</dbReference>
<name>C1H718_PARBA</name>